<evidence type="ECO:0000256" key="1">
    <source>
        <dbReference type="ARBA" id="ARBA00005380"/>
    </source>
</evidence>
<dbReference type="GO" id="GO:0005524">
    <property type="term" value="F:ATP binding"/>
    <property type="evidence" value="ECO:0007669"/>
    <property type="project" value="UniProtKB-KW"/>
</dbReference>
<dbReference type="EMBL" id="AZDZ01000003">
    <property type="protein sequence ID" value="KRK80611.1"/>
    <property type="molecule type" value="Genomic_DNA"/>
</dbReference>
<dbReference type="GO" id="GO:2001059">
    <property type="term" value="P:D-tagatose 6-phosphate catabolic process"/>
    <property type="evidence" value="ECO:0007669"/>
    <property type="project" value="UniProtKB-UniPathway"/>
</dbReference>
<comment type="similarity">
    <text evidence="6">Belongs to the carbohydrate kinase PfkB family. LacC subfamily.</text>
</comment>
<evidence type="ECO:0000256" key="2">
    <source>
        <dbReference type="ARBA" id="ARBA00022679"/>
    </source>
</evidence>
<keyword evidence="9" id="KW-1185">Reference proteome</keyword>
<comment type="catalytic activity">
    <reaction evidence="6">
        <text>D-tagatofuranose 6-phosphate + ATP = D-tagatofuranose 1,6-bisphosphate + ADP + H(+)</text>
        <dbReference type="Rhea" id="RHEA:12420"/>
        <dbReference type="ChEBI" id="CHEBI:15378"/>
        <dbReference type="ChEBI" id="CHEBI:30616"/>
        <dbReference type="ChEBI" id="CHEBI:58694"/>
        <dbReference type="ChEBI" id="CHEBI:58695"/>
        <dbReference type="ChEBI" id="CHEBI:456216"/>
        <dbReference type="EC" id="2.7.1.144"/>
    </reaction>
</comment>
<evidence type="ECO:0000259" key="7">
    <source>
        <dbReference type="Pfam" id="PF00294"/>
    </source>
</evidence>
<dbReference type="eggNOG" id="COG1105">
    <property type="taxonomic scope" value="Bacteria"/>
</dbReference>
<name>A0A0R1KGF2_9LACO</name>
<dbReference type="PANTHER" id="PTHR46566:SF1">
    <property type="entry name" value="1-PHOSPHOFRUCTOKINASE"/>
    <property type="match status" value="1"/>
</dbReference>
<dbReference type="AlphaFoldDB" id="A0A0R1KGF2"/>
<protein>
    <recommendedName>
        <fullName evidence="6">Tagatose-6-phosphate kinase</fullName>
        <ecNumber evidence="6">2.7.1.144</ecNumber>
    </recommendedName>
</protein>
<evidence type="ECO:0000256" key="3">
    <source>
        <dbReference type="ARBA" id="ARBA00022741"/>
    </source>
</evidence>
<dbReference type="GO" id="GO:0008662">
    <property type="term" value="F:1-phosphofructokinase activity"/>
    <property type="evidence" value="ECO:0007669"/>
    <property type="project" value="InterPro"/>
</dbReference>
<dbReference type="InterPro" id="IPR011611">
    <property type="entry name" value="PfkB_dom"/>
</dbReference>
<organism evidence="8 9">
    <name type="scientific">Companilactobacillus nodensis DSM 19682 = JCM 14932 = NBRC 107160</name>
    <dbReference type="NCBI Taxonomy" id="1423775"/>
    <lineage>
        <taxon>Bacteria</taxon>
        <taxon>Bacillati</taxon>
        <taxon>Bacillota</taxon>
        <taxon>Bacilli</taxon>
        <taxon>Lactobacillales</taxon>
        <taxon>Lactobacillaceae</taxon>
        <taxon>Companilactobacillus</taxon>
    </lineage>
</organism>
<gene>
    <name evidence="8" type="ORF">FD03_GL002037</name>
</gene>
<dbReference type="NCBIfam" id="TIGR03168">
    <property type="entry name" value="1-PFK"/>
    <property type="match status" value="1"/>
</dbReference>
<dbReference type="PANTHER" id="PTHR46566">
    <property type="entry name" value="1-PHOSPHOFRUCTOKINASE-RELATED"/>
    <property type="match status" value="1"/>
</dbReference>
<comment type="similarity">
    <text evidence="1">Belongs to the carbohydrate kinase pfkB family.</text>
</comment>
<dbReference type="PIRSF" id="PIRSF000535">
    <property type="entry name" value="1PFK/6PFK/LacC"/>
    <property type="match status" value="1"/>
</dbReference>
<evidence type="ECO:0000256" key="5">
    <source>
        <dbReference type="ARBA" id="ARBA00022840"/>
    </source>
</evidence>
<evidence type="ECO:0000313" key="9">
    <source>
        <dbReference type="Proteomes" id="UP000051248"/>
    </source>
</evidence>
<dbReference type="GO" id="GO:0005988">
    <property type="term" value="P:lactose metabolic process"/>
    <property type="evidence" value="ECO:0007669"/>
    <property type="project" value="UniProtKB-KW"/>
</dbReference>
<dbReference type="STRING" id="1423775.FD03_GL002037"/>
<dbReference type="Gene3D" id="3.40.1190.20">
    <property type="match status" value="1"/>
</dbReference>
<dbReference type="Proteomes" id="UP000051248">
    <property type="component" value="Unassembled WGS sequence"/>
</dbReference>
<sequence length="322" mass="35391">MIAYDWFYKVRGDNNMIYTCTLNPAIDLFIETDQLKPDVVNRTNSYDIIPNGKGVNVSFIMKMLGVDSTALGIGGGFTSKFIEESLQEKGIQTKFTHVAGISRINVFTRVLNPNTEYKEVNKGPRLSEKEVQEFLNVIASLTDQDKLIVSGSFSTGIDPEIIVEIAKMSQMQGFDLIIDTSYSEVLDTLQYHPFLLKPNDEELLSWFSVQHTENLNELADYTKRILANGAKNILLSLGARGAIYANNNGIWFGNAPDVKVVNTACSGDTMLGTFVAGMEQGLAVEDNLKKSLAAASSTAATSALTDFSDLDDLVDQIEIKSL</sequence>
<dbReference type="SUPFAM" id="SSF53613">
    <property type="entry name" value="Ribokinase-like"/>
    <property type="match status" value="1"/>
</dbReference>
<dbReference type="UniPathway" id="UPA00704">
    <property type="reaction ID" value="UER00715"/>
</dbReference>
<dbReference type="EC" id="2.7.1.144" evidence="6"/>
<dbReference type="InterPro" id="IPR017583">
    <property type="entry name" value="Tagatose/fructose_Pkinase"/>
</dbReference>
<comment type="pathway">
    <text evidence="6">Carbohydrate metabolism; D-tagatose 6-phosphate degradation; D-glyceraldehyde 3-phosphate and glycerone phosphate from D-tagatose 6-phosphate: step 1/2.</text>
</comment>
<dbReference type="GO" id="GO:0009024">
    <property type="term" value="F:tagatose-6-phosphate kinase activity"/>
    <property type="evidence" value="ECO:0007669"/>
    <property type="project" value="UniProtKB-EC"/>
</dbReference>
<evidence type="ECO:0000256" key="4">
    <source>
        <dbReference type="ARBA" id="ARBA00022777"/>
    </source>
</evidence>
<keyword evidence="2 6" id="KW-0808">Transferase</keyword>
<dbReference type="CDD" id="cd01164">
    <property type="entry name" value="FruK_PfkB_like"/>
    <property type="match status" value="1"/>
</dbReference>
<reference evidence="8 9" key="1">
    <citation type="journal article" date="2015" name="Genome Announc.">
        <title>Expanding the biotechnology potential of lactobacilli through comparative genomics of 213 strains and associated genera.</title>
        <authorList>
            <person name="Sun Z."/>
            <person name="Harris H.M."/>
            <person name="McCann A."/>
            <person name="Guo C."/>
            <person name="Argimon S."/>
            <person name="Zhang W."/>
            <person name="Yang X."/>
            <person name="Jeffery I.B."/>
            <person name="Cooney J.C."/>
            <person name="Kagawa T.F."/>
            <person name="Liu W."/>
            <person name="Song Y."/>
            <person name="Salvetti E."/>
            <person name="Wrobel A."/>
            <person name="Rasinkangas P."/>
            <person name="Parkhill J."/>
            <person name="Rea M.C."/>
            <person name="O'Sullivan O."/>
            <person name="Ritari J."/>
            <person name="Douillard F.P."/>
            <person name="Paul Ross R."/>
            <person name="Yang R."/>
            <person name="Briner A.E."/>
            <person name="Felis G.E."/>
            <person name="de Vos W.M."/>
            <person name="Barrangou R."/>
            <person name="Klaenhammer T.R."/>
            <person name="Caufield P.W."/>
            <person name="Cui Y."/>
            <person name="Zhang H."/>
            <person name="O'Toole P.W."/>
        </authorList>
    </citation>
    <scope>NUCLEOTIDE SEQUENCE [LARGE SCALE GENOMIC DNA]</scope>
    <source>
        <strain evidence="8 9">DSM 19682</strain>
    </source>
</reference>
<keyword evidence="4 8" id="KW-0418">Kinase</keyword>
<comment type="caution">
    <text evidence="8">The sequence shown here is derived from an EMBL/GenBank/DDBJ whole genome shotgun (WGS) entry which is preliminary data.</text>
</comment>
<dbReference type="InterPro" id="IPR022463">
    <property type="entry name" value="1-PFruKinase"/>
</dbReference>
<dbReference type="PATRIC" id="fig|1423775.4.peg.2074"/>
<keyword evidence="3 6" id="KW-0547">Nucleotide-binding</keyword>
<keyword evidence="6" id="KW-0423">Lactose metabolism</keyword>
<dbReference type="Pfam" id="PF00294">
    <property type="entry name" value="PfkB"/>
    <property type="match status" value="1"/>
</dbReference>
<accession>A0A0R1KGF2</accession>
<dbReference type="NCBIfam" id="TIGR03828">
    <property type="entry name" value="pfkB"/>
    <property type="match status" value="1"/>
</dbReference>
<dbReference type="GO" id="GO:0005829">
    <property type="term" value="C:cytosol"/>
    <property type="evidence" value="ECO:0007669"/>
    <property type="project" value="TreeGrafter"/>
</dbReference>
<keyword evidence="5 6" id="KW-0067">ATP-binding</keyword>
<feature type="domain" description="Carbohydrate kinase PfkB" evidence="7">
    <location>
        <begin position="26"/>
        <end position="301"/>
    </location>
</feature>
<evidence type="ECO:0000313" key="8">
    <source>
        <dbReference type="EMBL" id="KRK80611.1"/>
    </source>
</evidence>
<proteinExistence type="inferred from homology"/>
<dbReference type="InterPro" id="IPR029056">
    <property type="entry name" value="Ribokinase-like"/>
</dbReference>
<evidence type="ECO:0000256" key="6">
    <source>
        <dbReference type="PIRNR" id="PIRNR000535"/>
    </source>
</evidence>